<reference evidence="9 10" key="1">
    <citation type="submission" date="2024-04" db="EMBL/GenBank/DDBJ databases">
        <title>Novel species of the genus Ideonella isolated from streams.</title>
        <authorList>
            <person name="Lu H."/>
        </authorList>
    </citation>
    <scope>NUCLEOTIDE SEQUENCE [LARGE SCALE GENOMIC DNA]</scope>
    <source>
        <strain evidence="9 10">DXS29W</strain>
    </source>
</reference>
<comment type="caution">
    <text evidence="9">The sequence shown here is derived from an EMBL/GenBank/DDBJ whole genome shotgun (WGS) entry which is preliminary data.</text>
</comment>
<dbReference type="RefSeq" id="WP_341427699.1">
    <property type="nucleotide sequence ID" value="NZ_JBBUTG010000015.1"/>
</dbReference>
<keyword evidence="4" id="KW-0479">Metal-binding</keyword>
<evidence type="ECO:0000256" key="5">
    <source>
        <dbReference type="ARBA" id="ARBA00022837"/>
    </source>
</evidence>
<feature type="domain" description="PilY1 beta-propeller" evidence="8">
    <location>
        <begin position="692"/>
        <end position="1042"/>
    </location>
</feature>
<comment type="similarity">
    <text evidence="2">Belongs to the PilY1 family.</text>
</comment>
<name>A0ABU9BTK2_9BURK</name>
<keyword evidence="7" id="KW-0732">Signal</keyword>
<evidence type="ECO:0000259" key="8">
    <source>
        <dbReference type="Pfam" id="PF05567"/>
    </source>
</evidence>
<evidence type="ECO:0000256" key="2">
    <source>
        <dbReference type="ARBA" id="ARBA00008387"/>
    </source>
</evidence>
<dbReference type="Proteomes" id="UP001371218">
    <property type="component" value="Unassembled WGS sequence"/>
</dbReference>
<accession>A0ABU9BTK2</accession>
<comment type="subcellular location">
    <subcellularLocation>
        <location evidence="1">Fimbrium</location>
    </subcellularLocation>
</comment>
<dbReference type="SUPFAM" id="SSF50998">
    <property type="entry name" value="Quinoprotein alcohol dehydrogenase-like"/>
    <property type="match status" value="1"/>
</dbReference>
<gene>
    <name evidence="9" type="ORF">AACH06_20875</name>
</gene>
<dbReference type="InterPro" id="IPR008707">
    <property type="entry name" value="B-propeller_PilY1"/>
</dbReference>
<organism evidence="9 10">
    <name type="scientific">Ideonella lacteola</name>
    <dbReference type="NCBI Taxonomy" id="2984193"/>
    <lineage>
        <taxon>Bacteria</taxon>
        <taxon>Pseudomonadati</taxon>
        <taxon>Pseudomonadota</taxon>
        <taxon>Betaproteobacteria</taxon>
        <taxon>Burkholderiales</taxon>
        <taxon>Sphaerotilaceae</taxon>
        <taxon>Ideonella</taxon>
    </lineage>
</organism>
<feature type="chain" id="PRO_5046041886" evidence="7">
    <location>
        <begin position="29"/>
        <end position="1215"/>
    </location>
</feature>
<evidence type="ECO:0000256" key="1">
    <source>
        <dbReference type="ARBA" id="ARBA00004561"/>
    </source>
</evidence>
<protein>
    <submittedName>
        <fullName evidence="9">PilC/PilY family type IV pilus protein</fullName>
    </submittedName>
</protein>
<keyword evidence="10" id="KW-1185">Reference proteome</keyword>
<sequence>MSKQMRYTNFNWASIATLAYLSAHYASAAEPAQIPLSSRVAEPPIPNVALTIDDSGSMLADFMPEETFNINNKPVTLSRTSRNEWVGGFPADWRKLCRDGKKGCVGGEWPTGTFLTGVAAAQKRAEDVYQMQFRSPETNAIFYNPDVRYYPWYKPDGSRFPNADPKAAPYDPMVTNGTFNLSINYTADSGIGAKIKTNWFLKADSTSDSTREFYPGLVYRLKAGADPTSMSSYTAYDVNAKDGSHAAATKHPSRTDCARKRCTQAEELQNFANWFTYYRMRETLTKAAVSESFTSFKDKLRVSWGRINNTTAVSIDGSKRTYSIIESEASGGPLRLLDATRLASVLGGVQKYASWGSTPLRTAMYSVGAYFDRTGDPTGSPWLTDPRPGSNNAEKLTCRRAVSLVMTDGYYNDSDFNSVGDVDGVQGPDYADSNPNGYSPTRYEPVTPFVDSYSKTLADVATKYFVADLDTSIDNKVPPLTGDIAFWQHLTQFTVGLGVRGTLDSSTAAAKTATLKSIREGDLKWPNPADGNPQKIDDMWHAAVNTGGDFYSVRNVTELTAALKDAFGRSAGNEAKEAGIATASGYITADNVKYVPKYKSISWWGDLEAWPLDVNGREGDTIVWRASEHLPAQDKRNLFTWFGTAPGEFRWDSMDGPTQSLVGSKELVNYIRGDDSQTGYGGAYRSRDNKFLGDFVNSPPVLVKGSLDLGYNAFDTTYSEYVTAKRTRLDGIVFAGSNDGMLHGFRSSDGTEVFGYLPREGLSRLKIVAAKDYGTPSNYHRFFVDGPLNETDAFIKPRGSSTAQWTNLLIGSMGAGGKTFFAVHVPTSFGATLDAADMPANSVMWENSGDTDPDIGYIFSDFAVGKIKGGGWRAFVGNGIYSKNGKAVLLVVNLETGAIEHRLAVGDADNGLMGVTLIKDEITHEVVGAYAGDLKGSLWRFDVQSNDKVEVGFSGNALFTATSAAGAAQPITIAPSMVAHPEYGRVVLFGTGRLIDAVDADSTAQQTFYGVWDNVKIGETSVSATSPFAGGDTDRKLLQAQYTDTTLVDGKYLTVKTTPVDWKTQFGWYMDLPFERQRVLYPSFILADKYVLFSTSVPATKAEVCSTNSGVGYNYLLSAADGNLPTTPSFDTNGDGVIDEKDDIVGGFETGNDGRDAVIDAGNGQDSPCVDGFRRYQDCSSGKTCEWIQLECKSEPEGIQDRLWKHILNPPTPSK</sequence>
<proteinExistence type="inferred from homology"/>
<keyword evidence="5" id="KW-0106">Calcium</keyword>
<evidence type="ECO:0000256" key="3">
    <source>
        <dbReference type="ARBA" id="ARBA00022558"/>
    </source>
</evidence>
<evidence type="ECO:0000256" key="4">
    <source>
        <dbReference type="ARBA" id="ARBA00022723"/>
    </source>
</evidence>
<dbReference type="InterPro" id="IPR011047">
    <property type="entry name" value="Quinoprotein_ADH-like_sf"/>
</dbReference>
<evidence type="ECO:0000256" key="6">
    <source>
        <dbReference type="ARBA" id="ARBA00023263"/>
    </source>
</evidence>
<evidence type="ECO:0000313" key="10">
    <source>
        <dbReference type="Proteomes" id="UP001371218"/>
    </source>
</evidence>
<feature type="signal peptide" evidence="7">
    <location>
        <begin position="1"/>
        <end position="28"/>
    </location>
</feature>
<dbReference type="EMBL" id="JBBUTG010000015">
    <property type="protein sequence ID" value="MEK8033281.1"/>
    <property type="molecule type" value="Genomic_DNA"/>
</dbReference>
<evidence type="ECO:0000256" key="7">
    <source>
        <dbReference type="SAM" id="SignalP"/>
    </source>
</evidence>
<evidence type="ECO:0000313" key="9">
    <source>
        <dbReference type="EMBL" id="MEK8033281.1"/>
    </source>
</evidence>
<keyword evidence="3" id="KW-1029">Fimbrium biogenesis</keyword>
<dbReference type="Pfam" id="PF05567">
    <property type="entry name" value="T4P_PilY1"/>
    <property type="match status" value="1"/>
</dbReference>
<keyword evidence="6" id="KW-0281">Fimbrium</keyword>